<evidence type="ECO:0000256" key="5">
    <source>
        <dbReference type="ARBA" id="ARBA00023136"/>
    </source>
</evidence>
<keyword evidence="5 8" id="KW-0472">Membrane</keyword>
<dbReference type="EMBL" id="JAHIBW010000017">
    <property type="protein sequence ID" value="KAG7302471.1"/>
    <property type="molecule type" value="Genomic_DNA"/>
</dbReference>
<comment type="caution">
    <text evidence="9">The sequence shown here is derived from an EMBL/GenBank/DDBJ whole genome shotgun (WGS) entry which is preliminary data.</text>
</comment>
<evidence type="ECO:0000256" key="3">
    <source>
        <dbReference type="ARBA" id="ARBA00022692"/>
    </source>
</evidence>
<name>A0ABQ7QB82_PLUXY</name>
<evidence type="ECO:0000256" key="1">
    <source>
        <dbReference type="ARBA" id="ARBA00004651"/>
    </source>
</evidence>
<gene>
    <name evidence="9" type="ORF">JYU34_012379</name>
</gene>
<evidence type="ECO:0000256" key="6">
    <source>
        <dbReference type="ARBA" id="ARBA00023170"/>
    </source>
</evidence>
<proteinExistence type="predicted"/>
<keyword evidence="4 8" id="KW-1133">Transmembrane helix</keyword>
<keyword evidence="10" id="KW-1185">Reference proteome</keyword>
<feature type="transmembrane region" description="Helical" evidence="8">
    <location>
        <begin position="295"/>
        <end position="316"/>
    </location>
</feature>
<feature type="transmembrane region" description="Helical" evidence="8">
    <location>
        <begin position="53"/>
        <end position="79"/>
    </location>
</feature>
<protein>
    <submittedName>
        <fullName evidence="9">Uncharacterized protein</fullName>
    </submittedName>
</protein>
<evidence type="ECO:0000256" key="2">
    <source>
        <dbReference type="ARBA" id="ARBA00022475"/>
    </source>
</evidence>
<dbReference type="Proteomes" id="UP000823941">
    <property type="component" value="Chromosome 17"/>
</dbReference>
<evidence type="ECO:0000256" key="8">
    <source>
        <dbReference type="SAM" id="Phobius"/>
    </source>
</evidence>
<evidence type="ECO:0000313" key="9">
    <source>
        <dbReference type="EMBL" id="KAG7302471.1"/>
    </source>
</evidence>
<comment type="subcellular location">
    <subcellularLocation>
        <location evidence="1">Cell membrane</location>
        <topology evidence="1">Multi-pass membrane protein</topology>
    </subcellularLocation>
</comment>
<evidence type="ECO:0000313" key="10">
    <source>
        <dbReference type="Proteomes" id="UP000823941"/>
    </source>
</evidence>
<keyword evidence="7" id="KW-0325">Glycoprotein</keyword>
<dbReference type="PANTHER" id="PTHR42643">
    <property type="entry name" value="IONOTROPIC RECEPTOR 20A-RELATED"/>
    <property type="match status" value="1"/>
</dbReference>
<keyword evidence="3 8" id="KW-0812">Transmembrane</keyword>
<reference evidence="9 10" key="1">
    <citation type="submission" date="2021-06" db="EMBL/GenBank/DDBJ databases">
        <title>A haploid diamondback moth (Plutella xylostella L.) genome assembly resolves 31 chromosomes and identifies a diamide resistance mutation.</title>
        <authorList>
            <person name="Ward C.M."/>
            <person name="Perry K.D."/>
            <person name="Baker G."/>
            <person name="Powis K."/>
            <person name="Heckel D.G."/>
            <person name="Baxter S.W."/>
        </authorList>
    </citation>
    <scope>NUCLEOTIDE SEQUENCE [LARGE SCALE GENOMIC DNA]</scope>
    <source>
        <strain evidence="9 10">LV</strain>
        <tissue evidence="9">Single pupa</tissue>
    </source>
</reference>
<dbReference type="PANTHER" id="PTHR42643:SF30">
    <property type="entry name" value="IONOTROPIC RECEPTOR 40A-RELATED"/>
    <property type="match status" value="1"/>
</dbReference>
<evidence type="ECO:0000256" key="4">
    <source>
        <dbReference type="ARBA" id="ARBA00022989"/>
    </source>
</evidence>
<evidence type="ECO:0000256" key="7">
    <source>
        <dbReference type="ARBA" id="ARBA00023180"/>
    </source>
</evidence>
<keyword evidence="2" id="KW-1003">Cell membrane</keyword>
<organism evidence="9 10">
    <name type="scientific">Plutella xylostella</name>
    <name type="common">Diamondback moth</name>
    <name type="synonym">Plutella maculipennis</name>
    <dbReference type="NCBI Taxonomy" id="51655"/>
    <lineage>
        <taxon>Eukaryota</taxon>
        <taxon>Metazoa</taxon>
        <taxon>Ecdysozoa</taxon>
        <taxon>Arthropoda</taxon>
        <taxon>Hexapoda</taxon>
        <taxon>Insecta</taxon>
        <taxon>Pterygota</taxon>
        <taxon>Neoptera</taxon>
        <taxon>Endopterygota</taxon>
        <taxon>Lepidoptera</taxon>
        <taxon>Glossata</taxon>
        <taxon>Ditrysia</taxon>
        <taxon>Yponomeutoidea</taxon>
        <taxon>Plutellidae</taxon>
        <taxon>Plutella</taxon>
    </lineage>
</organism>
<sequence>MADLVYNRADISASSAIFTVERFKAVQVTHAYKHLDLVWCLPRVSKRRAWARVLLPLLSCTTALVCLTAAVFLSVAAAFNKIEVRKCEERAPKLSVLQTCAVFLGQPVRWARAGGVLDRLLALWLWFCLVLRIVYQGELVRSLERGAPPPRVPTLARALQLVDQYGGADSVATFYRNTTILKKFKVLRLEEVHPMLVDIGKGRRFLLAVDLWSVLQSGAAVAVVGERVARAPVGVLARARWAGAGALRAAAARAVGAGLYRRLVADYTWRHLLHVAPVADLTYSALTLHHLSGCFFILLIAAFMCFLVFLAEILWFHFKQKARKKNSGHVFLPFVH</sequence>
<dbReference type="InterPro" id="IPR052192">
    <property type="entry name" value="Insect_Ionotropic_Sensory_Rcpt"/>
</dbReference>
<keyword evidence="6" id="KW-0675">Receptor</keyword>
<accession>A0ABQ7QB82</accession>